<feature type="region of interest" description="Disordered" evidence="1">
    <location>
        <begin position="385"/>
        <end position="453"/>
    </location>
</feature>
<dbReference type="AlphaFoldDB" id="A0A9W6Z6K5"/>
<reference evidence="2" key="1">
    <citation type="submission" date="2023-04" db="EMBL/GenBank/DDBJ databases">
        <title>Ambrosiozyma monospora NBRC 1965.</title>
        <authorList>
            <person name="Ichikawa N."/>
            <person name="Sato H."/>
            <person name="Tonouchi N."/>
        </authorList>
    </citation>
    <scope>NUCLEOTIDE SEQUENCE</scope>
    <source>
        <strain evidence="2">NBRC 1965</strain>
    </source>
</reference>
<feature type="compositionally biased region" description="Low complexity" evidence="1">
    <location>
        <begin position="385"/>
        <end position="434"/>
    </location>
</feature>
<gene>
    <name evidence="2" type="ORF">Amon01_000749100</name>
</gene>
<comment type="caution">
    <text evidence="2">The sequence shown here is derived from an EMBL/GenBank/DDBJ whole genome shotgun (WGS) entry which is preliminary data.</text>
</comment>
<feature type="compositionally biased region" description="Low complexity" evidence="1">
    <location>
        <begin position="256"/>
        <end position="290"/>
    </location>
</feature>
<name>A0A9W6Z6K5_AMBMO</name>
<feature type="region of interest" description="Disordered" evidence="1">
    <location>
        <begin position="150"/>
        <end position="174"/>
    </location>
</feature>
<dbReference type="Proteomes" id="UP001165063">
    <property type="component" value="Unassembled WGS sequence"/>
</dbReference>
<accession>A0A9W6Z6K5</accession>
<keyword evidence="3" id="KW-1185">Reference proteome</keyword>
<evidence type="ECO:0000256" key="1">
    <source>
        <dbReference type="SAM" id="MobiDB-lite"/>
    </source>
</evidence>
<protein>
    <submittedName>
        <fullName evidence="2">Unnamed protein product</fullName>
    </submittedName>
</protein>
<feature type="region of interest" description="Disordered" evidence="1">
    <location>
        <begin position="330"/>
        <end position="352"/>
    </location>
</feature>
<organism evidence="2 3">
    <name type="scientific">Ambrosiozyma monospora</name>
    <name type="common">Yeast</name>
    <name type="synonym">Endomycopsis monosporus</name>
    <dbReference type="NCBI Taxonomy" id="43982"/>
    <lineage>
        <taxon>Eukaryota</taxon>
        <taxon>Fungi</taxon>
        <taxon>Dikarya</taxon>
        <taxon>Ascomycota</taxon>
        <taxon>Saccharomycotina</taxon>
        <taxon>Pichiomycetes</taxon>
        <taxon>Pichiales</taxon>
        <taxon>Pichiaceae</taxon>
        <taxon>Ambrosiozyma</taxon>
    </lineage>
</organism>
<feature type="region of interest" description="Disordered" evidence="1">
    <location>
        <begin position="251"/>
        <end position="298"/>
    </location>
</feature>
<dbReference type="EMBL" id="BSXU01005602">
    <property type="protein sequence ID" value="GMG54908.1"/>
    <property type="molecule type" value="Genomic_DNA"/>
</dbReference>
<evidence type="ECO:0000313" key="3">
    <source>
        <dbReference type="Proteomes" id="UP001165063"/>
    </source>
</evidence>
<sequence length="453" mass="50372">MEFDTLDHSINWSNMDMAGILPETSFSTFSNNSNINNNFSQQQNQQQQQFMFQDQKGYDFAYSNNNNNMTDEKTIGSVNPQQLLNELSITPSENIVDPLTTQLNTDFSPSTQYEISMKSPLTSFPSTSSSSSLDMSPDLMFSSAVPIAEEAEETQDSWGIPQKSKSEPSYISSNNNMNIDNGNFKFPRFKLPTTTLTYEAESNGFDALKMLDSIDTVELTKPIKSPILISQSFSQDDSSLFSAQFQGNSGSFLNDSQWQSPSQQQLSQQNQNQQQQPQSQSQSQTHSQGQMNGQVQQSPEVEFSWNGKFVEANRDQFHYHYHDDINKNSTNTSLLNSQHDFSGPTNSSRHNSLSLGIETPVSSISLDYDMSIHAKGLNHISSSNSHQIHLNNNNNNNISNKRRGSTSSISSVNSITAQSSATTASSVSSASASQKSKKTNPNYSQRGFRVCIR</sequence>
<evidence type="ECO:0000313" key="2">
    <source>
        <dbReference type="EMBL" id="GMG54908.1"/>
    </source>
</evidence>
<proteinExistence type="predicted"/>
<feature type="compositionally biased region" description="Polar residues" evidence="1">
    <location>
        <begin position="338"/>
        <end position="352"/>
    </location>
</feature>